<dbReference type="GO" id="GO:0005391">
    <property type="term" value="F:P-type sodium:potassium-exchanging transporter activity"/>
    <property type="evidence" value="ECO:0007669"/>
    <property type="project" value="TreeGrafter"/>
</dbReference>
<evidence type="ECO:0000256" key="5">
    <source>
        <dbReference type="ARBA" id="ARBA00022967"/>
    </source>
</evidence>
<dbReference type="SFLD" id="SFLDG00002">
    <property type="entry name" value="C1.7:_P-type_atpase_like"/>
    <property type="match status" value="1"/>
</dbReference>
<dbReference type="InterPro" id="IPR018303">
    <property type="entry name" value="ATPase_P-typ_P_site"/>
</dbReference>
<dbReference type="InterPro" id="IPR044492">
    <property type="entry name" value="P_typ_ATPase_HD_dom"/>
</dbReference>
<dbReference type="InterPro" id="IPR023214">
    <property type="entry name" value="HAD_sf"/>
</dbReference>
<comment type="caution">
    <text evidence="10">The sequence shown here is derived from an EMBL/GenBank/DDBJ whole genome shotgun (WGS) entry which is preliminary data.</text>
</comment>
<keyword evidence="6 8" id="KW-1133">Transmembrane helix</keyword>
<dbReference type="SUPFAM" id="SSF81660">
    <property type="entry name" value="Metal cation-transporting ATPase, ATP-binding domain N"/>
    <property type="match status" value="1"/>
</dbReference>
<dbReference type="PANTHER" id="PTHR43294">
    <property type="entry name" value="SODIUM/POTASSIUM-TRANSPORTING ATPASE SUBUNIT ALPHA"/>
    <property type="match status" value="1"/>
</dbReference>
<feature type="transmembrane region" description="Helical" evidence="8">
    <location>
        <begin position="61"/>
        <end position="79"/>
    </location>
</feature>
<evidence type="ECO:0000256" key="6">
    <source>
        <dbReference type="ARBA" id="ARBA00022989"/>
    </source>
</evidence>
<feature type="transmembrane region" description="Helical" evidence="8">
    <location>
        <begin position="247"/>
        <end position="267"/>
    </location>
</feature>
<dbReference type="GO" id="GO:0036376">
    <property type="term" value="P:sodium ion export across plasma membrane"/>
    <property type="evidence" value="ECO:0007669"/>
    <property type="project" value="TreeGrafter"/>
</dbReference>
<sequence length="880" mass="96461">MGKETSNHEIEDVEKILKSLGVDVENGLTESEATRRIQSYGFNAIPEAKKHGIFQIFLDQLKEPLILVLVVIGIIYFMIGTPLESFVVIVIVFAVILIEVYNVKKAQISIQALHSMVTPKTWVLRNGSLLEKSTSVLVPGDIVYLRTGDMVPADGIVISSSGLYIDESLVTGESYPVNKASYDEPETQPGANMHRVVSGTLVVQGNGKFVVTATGLKTEIGKISESVKNHKEIPTPLERSLNKTARLLIVIAVFFSALIPLIGYVHGDALDQMILMGLSMAFATVPEEIPILITITLAIGAYSLSKKKAIVKGLTAAQTLGSVTVIATDKTGTITENAMKVNHILTGGKLYGATQNVNSSFLKSAVLATGNLEIEERFSERYKDPMEAAILKYAINSGLNIHELESEYLITGRFGFDSNIKRASYVYSTPGGYVAYTSGAPEVVLSRCTGVIVDGSLDKVKSEGDLKIIRDAINEVATAGERTIAFAYKKINGQSDERDIVDSDMTFIGMISFMDPPGKGVKNAIELCQNAGIRVIMLTGDYPVTAETIGKMVGIKNAESTLTGDQIRAMPDDELSKAIRKTSIFARITHDQKLRIVKALQKNGEVVAVTGDGANDASALRAAEIGISMGKRGTEVAKEASDIVLQDDNFHTIAEAVFEGRKMQYTLKKGIRYYIAVKISLILILLVPILLIIPFPFMPIQIIIMEMFMDVGALWGFLKERDEPGILHAAPQKRSADFMDRPMIISILTSALGVFLAVTFIYLYIYYSEADIIQAQTAAFATWILSQVILAQNLRTEREPVSQRPFFSNWVILSWGLIVVGALIVITVFPPLHAIIDTSTIEYRNWVLIIIVSVLSSSWIELRKIIISKRKKNSPRLSQQ</sequence>
<dbReference type="EMBL" id="JABGBP010000310">
    <property type="protein sequence ID" value="NOL60825.1"/>
    <property type="molecule type" value="Genomic_DNA"/>
</dbReference>
<accession>A0A7K4FPF9</accession>
<organism evidence="10 11">
    <name type="scientific">Ferroplasma acidiphilum</name>
    <dbReference type="NCBI Taxonomy" id="74969"/>
    <lineage>
        <taxon>Archaea</taxon>
        <taxon>Methanobacteriati</taxon>
        <taxon>Thermoplasmatota</taxon>
        <taxon>Thermoplasmata</taxon>
        <taxon>Thermoplasmatales</taxon>
        <taxon>Ferroplasmaceae</taxon>
        <taxon>Ferroplasma</taxon>
    </lineage>
</organism>
<evidence type="ECO:0000256" key="4">
    <source>
        <dbReference type="ARBA" id="ARBA00022840"/>
    </source>
</evidence>
<dbReference type="PRINTS" id="PR00119">
    <property type="entry name" value="CATATPASE"/>
</dbReference>
<dbReference type="SUPFAM" id="SSF81653">
    <property type="entry name" value="Calcium ATPase, transduction domain A"/>
    <property type="match status" value="1"/>
</dbReference>
<feature type="transmembrane region" description="Helical" evidence="8">
    <location>
        <begin position="85"/>
        <end position="103"/>
    </location>
</feature>
<dbReference type="InterPro" id="IPR001757">
    <property type="entry name" value="P_typ_ATPase"/>
</dbReference>
<dbReference type="GO" id="GO:0016887">
    <property type="term" value="F:ATP hydrolysis activity"/>
    <property type="evidence" value="ECO:0007669"/>
    <property type="project" value="InterPro"/>
</dbReference>
<evidence type="ECO:0000256" key="1">
    <source>
        <dbReference type="ARBA" id="ARBA00004141"/>
    </source>
</evidence>
<dbReference type="PROSITE" id="PS00154">
    <property type="entry name" value="ATPASE_E1_E2"/>
    <property type="match status" value="1"/>
</dbReference>
<keyword evidence="2 8" id="KW-0812">Transmembrane</keyword>
<dbReference type="Gene3D" id="3.40.1110.10">
    <property type="entry name" value="Calcium-transporting ATPase, cytoplasmic domain N"/>
    <property type="match status" value="1"/>
</dbReference>
<dbReference type="InterPro" id="IPR059000">
    <property type="entry name" value="ATPase_P-type_domA"/>
</dbReference>
<keyword evidence="7 8" id="KW-0472">Membrane</keyword>
<dbReference type="Pfam" id="PF13246">
    <property type="entry name" value="Cation_ATPase"/>
    <property type="match status" value="1"/>
</dbReference>
<feature type="domain" description="Cation-transporting P-type ATPase N-terminal" evidence="9">
    <location>
        <begin position="7"/>
        <end position="81"/>
    </location>
</feature>
<dbReference type="Gene3D" id="1.20.1110.10">
    <property type="entry name" value="Calcium-transporting ATPase, transmembrane domain"/>
    <property type="match status" value="1"/>
</dbReference>
<evidence type="ECO:0000259" key="9">
    <source>
        <dbReference type="SMART" id="SM00831"/>
    </source>
</evidence>
<dbReference type="InterPro" id="IPR006068">
    <property type="entry name" value="ATPase_P-typ_cation-transptr_C"/>
</dbReference>
<name>A0A7K4FPF9_9ARCH</name>
<dbReference type="NCBIfam" id="TIGR01494">
    <property type="entry name" value="ATPase_P-type"/>
    <property type="match status" value="2"/>
</dbReference>
<dbReference type="SUPFAM" id="SSF81665">
    <property type="entry name" value="Calcium ATPase, transmembrane domain M"/>
    <property type="match status" value="1"/>
</dbReference>
<evidence type="ECO:0000313" key="10">
    <source>
        <dbReference type="EMBL" id="NOL60825.1"/>
    </source>
</evidence>
<dbReference type="InterPro" id="IPR036412">
    <property type="entry name" value="HAD-like_sf"/>
</dbReference>
<dbReference type="InterPro" id="IPR008250">
    <property type="entry name" value="ATPase_P-typ_transduc_dom_A_sf"/>
</dbReference>
<dbReference type="GO" id="GO:1990573">
    <property type="term" value="P:potassium ion import across plasma membrane"/>
    <property type="evidence" value="ECO:0007669"/>
    <property type="project" value="TreeGrafter"/>
</dbReference>
<dbReference type="GO" id="GO:0005886">
    <property type="term" value="C:plasma membrane"/>
    <property type="evidence" value="ECO:0007669"/>
    <property type="project" value="TreeGrafter"/>
</dbReference>
<dbReference type="Pfam" id="PF00689">
    <property type="entry name" value="Cation_ATPase_C"/>
    <property type="match status" value="1"/>
</dbReference>
<dbReference type="SMART" id="SM00831">
    <property type="entry name" value="Cation_ATPase_N"/>
    <property type="match status" value="1"/>
</dbReference>
<dbReference type="InterPro" id="IPR023298">
    <property type="entry name" value="ATPase_P-typ_TM_dom_sf"/>
</dbReference>
<reference evidence="10 11" key="1">
    <citation type="submission" date="2020-05" db="EMBL/GenBank/DDBJ databases">
        <authorList>
            <person name="Zhang R."/>
        </authorList>
    </citation>
    <scope>NUCLEOTIDE SEQUENCE [LARGE SCALE GENOMIC DNA]</scope>
    <source>
        <strain evidence="10 11">DSM 28986</strain>
    </source>
</reference>
<dbReference type="InterPro" id="IPR023299">
    <property type="entry name" value="ATPase_P-typ_cyto_dom_N"/>
</dbReference>
<dbReference type="Gene3D" id="3.40.50.1000">
    <property type="entry name" value="HAD superfamily/HAD-like"/>
    <property type="match status" value="1"/>
</dbReference>
<feature type="transmembrane region" description="Helical" evidence="8">
    <location>
        <begin position="671"/>
        <end position="693"/>
    </location>
</feature>
<dbReference type="SFLD" id="SFLDF00027">
    <property type="entry name" value="p-type_atpase"/>
    <property type="match status" value="1"/>
</dbReference>
<keyword evidence="5" id="KW-1278">Translocase</keyword>
<dbReference type="Pfam" id="PF00122">
    <property type="entry name" value="E1-E2_ATPase"/>
    <property type="match status" value="1"/>
</dbReference>
<dbReference type="SFLD" id="SFLDS00003">
    <property type="entry name" value="Haloacid_Dehalogenase"/>
    <property type="match status" value="1"/>
</dbReference>
<dbReference type="GO" id="GO:0006883">
    <property type="term" value="P:intracellular sodium ion homeostasis"/>
    <property type="evidence" value="ECO:0007669"/>
    <property type="project" value="TreeGrafter"/>
</dbReference>
<dbReference type="Pfam" id="PF08282">
    <property type="entry name" value="Hydrolase_3"/>
    <property type="match status" value="1"/>
</dbReference>
<feature type="transmembrane region" description="Helical" evidence="8">
    <location>
        <begin position="743"/>
        <end position="767"/>
    </location>
</feature>
<dbReference type="InterPro" id="IPR004014">
    <property type="entry name" value="ATPase_P-typ_cation-transptr_N"/>
</dbReference>
<dbReference type="SUPFAM" id="SSF56784">
    <property type="entry name" value="HAD-like"/>
    <property type="match status" value="1"/>
</dbReference>
<dbReference type="Proteomes" id="UP000546917">
    <property type="component" value="Unassembled WGS sequence"/>
</dbReference>
<evidence type="ECO:0000313" key="11">
    <source>
        <dbReference type="Proteomes" id="UP000546917"/>
    </source>
</evidence>
<dbReference type="PANTHER" id="PTHR43294:SF20">
    <property type="entry name" value="P-TYPE ATPASE"/>
    <property type="match status" value="1"/>
</dbReference>
<evidence type="ECO:0000256" key="8">
    <source>
        <dbReference type="SAM" id="Phobius"/>
    </source>
</evidence>
<dbReference type="InterPro" id="IPR050510">
    <property type="entry name" value="Cation_transp_ATPase_P-type"/>
</dbReference>
<proteinExistence type="predicted"/>
<dbReference type="RefSeq" id="WP_171481939.1">
    <property type="nucleotide sequence ID" value="NZ_JABGBP010000310.1"/>
</dbReference>
<feature type="transmembrane region" description="Helical" evidence="8">
    <location>
        <begin position="699"/>
        <end position="718"/>
    </location>
</feature>
<keyword evidence="3" id="KW-0547">Nucleotide-binding</keyword>
<keyword evidence="4" id="KW-0067">ATP-binding</keyword>
<protein>
    <submittedName>
        <fullName evidence="10">Cation-transporting P-type ATPase</fullName>
    </submittedName>
</protein>
<dbReference type="AlphaFoldDB" id="A0A7K4FPF9"/>
<evidence type="ECO:0000256" key="7">
    <source>
        <dbReference type="ARBA" id="ARBA00023136"/>
    </source>
</evidence>
<dbReference type="Gene3D" id="2.70.150.10">
    <property type="entry name" value="Calcium-transporting ATPase, cytoplasmic transduction domain A"/>
    <property type="match status" value="1"/>
</dbReference>
<gene>
    <name evidence="10" type="ORF">HLB00_08295</name>
</gene>
<dbReference type="GO" id="GO:0030007">
    <property type="term" value="P:intracellular potassium ion homeostasis"/>
    <property type="evidence" value="ECO:0007669"/>
    <property type="project" value="TreeGrafter"/>
</dbReference>
<feature type="transmembrane region" description="Helical" evidence="8">
    <location>
        <begin position="273"/>
        <end position="302"/>
    </location>
</feature>
<feature type="transmembrane region" description="Helical" evidence="8">
    <location>
        <begin position="806"/>
        <end position="831"/>
    </location>
</feature>
<comment type="subcellular location">
    <subcellularLocation>
        <location evidence="1">Membrane</location>
        <topology evidence="1">Multi-pass membrane protein</topology>
    </subcellularLocation>
</comment>
<dbReference type="Pfam" id="PF00690">
    <property type="entry name" value="Cation_ATPase_N"/>
    <property type="match status" value="1"/>
</dbReference>
<dbReference type="PRINTS" id="PR00120">
    <property type="entry name" value="HATPASE"/>
</dbReference>
<evidence type="ECO:0000256" key="2">
    <source>
        <dbReference type="ARBA" id="ARBA00022692"/>
    </source>
</evidence>
<feature type="transmembrane region" description="Helical" evidence="8">
    <location>
        <begin position="843"/>
        <end position="862"/>
    </location>
</feature>
<dbReference type="GO" id="GO:0005524">
    <property type="term" value="F:ATP binding"/>
    <property type="evidence" value="ECO:0007669"/>
    <property type="project" value="UniProtKB-KW"/>
</dbReference>
<evidence type="ECO:0000256" key="3">
    <source>
        <dbReference type="ARBA" id="ARBA00022741"/>
    </source>
</evidence>
<dbReference type="GO" id="GO:1902600">
    <property type="term" value="P:proton transmembrane transport"/>
    <property type="evidence" value="ECO:0007669"/>
    <property type="project" value="TreeGrafter"/>
</dbReference>
<feature type="transmembrane region" description="Helical" evidence="8">
    <location>
        <begin position="773"/>
        <end position="794"/>
    </location>
</feature>